<dbReference type="EMBL" id="BSNM01000026">
    <property type="protein sequence ID" value="GLQ33350.1"/>
    <property type="molecule type" value="Genomic_DNA"/>
</dbReference>
<evidence type="ECO:0000256" key="1">
    <source>
        <dbReference type="SAM" id="SignalP"/>
    </source>
</evidence>
<sequence>MKKVLCTIVLSLASFHAVANSIVDQWKAGLSGARLTSYSGSAISSNSTLTIINFCRNGRYSYYKEGSWSVPGTAGGASNNTVTGTWDIQLINGVTVLTYSTDRGEQGMFPIYLQNNGRVNIGGAAYAVEQGRSGC</sequence>
<gene>
    <name evidence="2" type="ORF">GCM10007876_38300</name>
</gene>
<feature type="chain" id="PRO_5041280103" evidence="1">
    <location>
        <begin position="20"/>
        <end position="135"/>
    </location>
</feature>
<keyword evidence="1" id="KW-0732">Signal</keyword>
<reference evidence="2" key="1">
    <citation type="journal article" date="2014" name="Int. J. Syst. Evol. Microbiol.">
        <title>Complete genome sequence of Corynebacterium casei LMG S-19264T (=DSM 44701T), isolated from a smear-ripened cheese.</title>
        <authorList>
            <consortium name="US DOE Joint Genome Institute (JGI-PGF)"/>
            <person name="Walter F."/>
            <person name="Albersmeier A."/>
            <person name="Kalinowski J."/>
            <person name="Ruckert C."/>
        </authorList>
    </citation>
    <scope>NUCLEOTIDE SEQUENCE</scope>
    <source>
        <strain evidence="2">NBRC 110071</strain>
    </source>
</reference>
<name>A0AA37SE40_9GAMM</name>
<evidence type="ECO:0000313" key="3">
    <source>
        <dbReference type="Proteomes" id="UP001161389"/>
    </source>
</evidence>
<reference evidence="2" key="2">
    <citation type="submission" date="2023-01" db="EMBL/GenBank/DDBJ databases">
        <title>Draft genome sequence of Litoribrevibacter albus strain NBRC 110071.</title>
        <authorList>
            <person name="Sun Q."/>
            <person name="Mori K."/>
        </authorList>
    </citation>
    <scope>NUCLEOTIDE SEQUENCE</scope>
    <source>
        <strain evidence="2">NBRC 110071</strain>
    </source>
</reference>
<dbReference type="Proteomes" id="UP001161389">
    <property type="component" value="Unassembled WGS sequence"/>
</dbReference>
<accession>A0AA37SE40</accession>
<keyword evidence="3" id="KW-1185">Reference proteome</keyword>
<proteinExistence type="predicted"/>
<comment type="caution">
    <text evidence="2">The sequence shown here is derived from an EMBL/GenBank/DDBJ whole genome shotgun (WGS) entry which is preliminary data.</text>
</comment>
<dbReference type="RefSeq" id="WP_284383742.1">
    <property type="nucleotide sequence ID" value="NZ_BSNM01000026.1"/>
</dbReference>
<protein>
    <submittedName>
        <fullName evidence="2">Uncharacterized protein</fullName>
    </submittedName>
</protein>
<evidence type="ECO:0000313" key="2">
    <source>
        <dbReference type="EMBL" id="GLQ33350.1"/>
    </source>
</evidence>
<organism evidence="2 3">
    <name type="scientific">Litoribrevibacter albus</name>
    <dbReference type="NCBI Taxonomy" id="1473156"/>
    <lineage>
        <taxon>Bacteria</taxon>
        <taxon>Pseudomonadati</taxon>
        <taxon>Pseudomonadota</taxon>
        <taxon>Gammaproteobacteria</taxon>
        <taxon>Oceanospirillales</taxon>
        <taxon>Oceanospirillaceae</taxon>
        <taxon>Litoribrevibacter</taxon>
    </lineage>
</organism>
<feature type="signal peptide" evidence="1">
    <location>
        <begin position="1"/>
        <end position="19"/>
    </location>
</feature>
<dbReference type="AlphaFoldDB" id="A0AA37SE40"/>